<feature type="compositionally biased region" description="Pro residues" evidence="1">
    <location>
        <begin position="601"/>
        <end position="615"/>
    </location>
</feature>
<evidence type="ECO:0000313" key="3">
    <source>
        <dbReference type="Proteomes" id="UP000606044"/>
    </source>
</evidence>
<name>A0A917C4L0_9HYPH</name>
<gene>
    <name evidence="2" type="ORF">GCM10007301_32890</name>
</gene>
<reference evidence="2" key="2">
    <citation type="submission" date="2020-09" db="EMBL/GenBank/DDBJ databases">
        <authorList>
            <person name="Sun Q."/>
            <person name="Sedlacek I."/>
        </authorList>
    </citation>
    <scope>NUCLEOTIDE SEQUENCE</scope>
    <source>
        <strain evidence="2">CCM 7897</strain>
    </source>
</reference>
<proteinExistence type="predicted"/>
<feature type="region of interest" description="Disordered" evidence="1">
    <location>
        <begin position="509"/>
        <end position="626"/>
    </location>
</feature>
<feature type="compositionally biased region" description="Pro residues" evidence="1">
    <location>
        <begin position="526"/>
        <end position="536"/>
    </location>
</feature>
<protein>
    <submittedName>
        <fullName evidence="2">Uncharacterized protein</fullName>
    </submittedName>
</protein>
<feature type="compositionally biased region" description="Polar residues" evidence="1">
    <location>
        <begin position="509"/>
        <end position="518"/>
    </location>
</feature>
<evidence type="ECO:0000313" key="2">
    <source>
        <dbReference type="EMBL" id="GGF70556.1"/>
    </source>
</evidence>
<accession>A0A917C4L0</accession>
<comment type="caution">
    <text evidence="2">The sequence shown here is derived from an EMBL/GenBank/DDBJ whole genome shotgun (WGS) entry which is preliminary data.</text>
</comment>
<dbReference type="EMBL" id="BMCT01000004">
    <property type="protein sequence ID" value="GGF70556.1"/>
    <property type="molecule type" value="Genomic_DNA"/>
</dbReference>
<feature type="compositionally biased region" description="Pro residues" evidence="1">
    <location>
        <begin position="574"/>
        <end position="593"/>
    </location>
</feature>
<dbReference type="Proteomes" id="UP000606044">
    <property type="component" value="Unassembled WGS sequence"/>
</dbReference>
<feature type="compositionally biased region" description="Low complexity" evidence="1">
    <location>
        <begin position="563"/>
        <end position="573"/>
    </location>
</feature>
<sequence length="652" mass="69995">MDVTATGFVGACITCKWIVDADQSQRSETLYIGFSKGAFDAETYAPYGVFPNLMSVLLILIKNKLQYDGRTNVVVGQSAASVTLNHIIINDFKSAYKKYISYSTLPFVYLCDNEIGVQNGRYISVMNYIAEDLTFSAIGLDRASGTFFIRDGVDRHPAVEGRRCIDLRRWDGLAEGQEGQSIYGRLLRSMNADFTVDDSGKPLLAQLYLATEGLVAPLSHGDAFAEVLAGIVARWNRYDADDKAAASYNIGSGLFLTAGEGGGREVSDLRVVRRLMLSPNNKNRNRASHAEVKVPLLLNFLSYIATIVQEQEHSNEHLVAGFNRQRTLKSARDLFGAVDGGAQIFLFSSLLPCYMCEGMVDSSFDVDGEIYRKINGYPVDLFPSFPAVPRHLTISTTYYYDIDDTINYRGISAGPVSERGRVGGIELRIMQVPSSAYLPASGEVVSRFDPTVTVEPMAVSDAGQSTYGVGLQNEKTILRYRLAADCFSSRLVDASQRFSLPRREGLNLVAQSGGNDNARSAAPSAVAPPPAAPAPQPVVERKPPLGPQPDPPAGAGGAPPAPVGAAGPGAVTPAPAPEALPPPGAEAAPPPAVPEADTHPSVPPVPPPPAPPEPARPARAVLPKATNRRIRKALLLGTRHAFKHPSQLGRRG</sequence>
<dbReference type="RefSeq" id="WP_188580465.1">
    <property type="nucleotide sequence ID" value="NZ_BMCT01000004.1"/>
</dbReference>
<organism evidence="2 3">
    <name type="scientific">Azorhizobium oxalatiphilum</name>
    <dbReference type="NCBI Taxonomy" id="980631"/>
    <lineage>
        <taxon>Bacteria</taxon>
        <taxon>Pseudomonadati</taxon>
        <taxon>Pseudomonadota</taxon>
        <taxon>Alphaproteobacteria</taxon>
        <taxon>Hyphomicrobiales</taxon>
        <taxon>Xanthobacteraceae</taxon>
        <taxon>Azorhizobium</taxon>
    </lineage>
</organism>
<keyword evidence="3" id="KW-1185">Reference proteome</keyword>
<reference evidence="2" key="1">
    <citation type="journal article" date="2014" name="Int. J. Syst. Evol. Microbiol.">
        <title>Complete genome sequence of Corynebacterium casei LMG S-19264T (=DSM 44701T), isolated from a smear-ripened cheese.</title>
        <authorList>
            <consortium name="US DOE Joint Genome Institute (JGI-PGF)"/>
            <person name="Walter F."/>
            <person name="Albersmeier A."/>
            <person name="Kalinowski J."/>
            <person name="Ruckert C."/>
        </authorList>
    </citation>
    <scope>NUCLEOTIDE SEQUENCE</scope>
    <source>
        <strain evidence="2">CCM 7897</strain>
    </source>
</reference>
<dbReference type="AlphaFoldDB" id="A0A917C4L0"/>
<evidence type="ECO:0000256" key="1">
    <source>
        <dbReference type="SAM" id="MobiDB-lite"/>
    </source>
</evidence>